<keyword evidence="2" id="KW-0472">Membrane</keyword>
<feature type="compositionally biased region" description="Basic and acidic residues" evidence="1">
    <location>
        <begin position="7"/>
        <end position="26"/>
    </location>
</feature>
<evidence type="ECO:0000313" key="3">
    <source>
        <dbReference type="EMBL" id="KAL1409870.1"/>
    </source>
</evidence>
<dbReference type="RefSeq" id="XP_069209814.1">
    <property type="nucleotide sequence ID" value="XM_069352396.1"/>
</dbReference>
<feature type="region of interest" description="Disordered" evidence="1">
    <location>
        <begin position="1"/>
        <end position="32"/>
    </location>
</feature>
<comment type="caution">
    <text evidence="3">The sequence shown here is derived from an EMBL/GenBank/DDBJ whole genome shotgun (WGS) entry which is preliminary data.</text>
</comment>
<proteinExistence type="predicted"/>
<accession>A0ABR3Q565</accession>
<dbReference type="EMBL" id="JBBXJM010000003">
    <property type="protein sequence ID" value="KAL1409870.1"/>
    <property type="molecule type" value="Genomic_DNA"/>
</dbReference>
<keyword evidence="2" id="KW-1133">Transmembrane helix</keyword>
<evidence type="ECO:0000256" key="1">
    <source>
        <dbReference type="SAM" id="MobiDB-lite"/>
    </source>
</evidence>
<organism evidence="3 4">
    <name type="scientific">Vanrija albida</name>
    <dbReference type="NCBI Taxonomy" id="181172"/>
    <lineage>
        <taxon>Eukaryota</taxon>
        <taxon>Fungi</taxon>
        <taxon>Dikarya</taxon>
        <taxon>Basidiomycota</taxon>
        <taxon>Agaricomycotina</taxon>
        <taxon>Tremellomycetes</taxon>
        <taxon>Trichosporonales</taxon>
        <taxon>Trichosporonaceae</taxon>
        <taxon>Vanrija</taxon>
    </lineage>
</organism>
<reference evidence="3 4" key="1">
    <citation type="submission" date="2023-08" db="EMBL/GenBank/DDBJ databases">
        <title>Annotated Genome Sequence of Vanrija albida AlHP1.</title>
        <authorList>
            <person name="Herzog R."/>
        </authorList>
    </citation>
    <scope>NUCLEOTIDE SEQUENCE [LARGE SCALE GENOMIC DNA]</scope>
    <source>
        <strain evidence="3 4">AlHP1</strain>
    </source>
</reference>
<feature type="compositionally biased region" description="Basic and acidic residues" evidence="1">
    <location>
        <begin position="152"/>
        <end position="171"/>
    </location>
</feature>
<sequence length="171" mass="19281">MAPVRDVAYDSLERGEPHPTADERPRKPVVHSLSGAADYPADKRRASRLSPQAVGRAIAARAYRVIRRGNLPFLIVFMVALFVFFGALAGIGYVDPEAQAVGKASEPEFVVGGPVFDRQESQKQLERQIAERRALEEQWVRKKRPNAGDWMQKQRDDRAVRKGRRLSSEEE</sequence>
<feature type="transmembrane region" description="Helical" evidence="2">
    <location>
        <begin position="71"/>
        <end position="94"/>
    </location>
</feature>
<gene>
    <name evidence="3" type="ORF">Q8F55_003869</name>
</gene>
<protein>
    <submittedName>
        <fullName evidence="3">Uncharacterized protein</fullName>
    </submittedName>
</protein>
<evidence type="ECO:0000256" key="2">
    <source>
        <dbReference type="SAM" id="Phobius"/>
    </source>
</evidence>
<keyword evidence="4" id="KW-1185">Reference proteome</keyword>
<keyword evidence="2" id="KW-0812">Transmembrane</keyword>
<evidence type="ECO:0000313" key="4">
    <source>
        <dbReference type="Proteomes" id="UP001565368"/>
    </source>
</evidence>
<feature type="region of interest" description="Disordered" evidence="1">
    <location>
        <begin position="144"/>
        <end position="171"/>
    </location>
</feature>
<dbReference type="Proteomes" id="UP001565368">
    <property type="component" value="Unassembled WGS sequence"/>
</dbReference>
<name>A0ABR3Q565_9TREE</name>
<dbReference type="GeneID" id="95984912"/>